<comment type="caution">
    <text evidence="1">The sequence shown here is derived from an EMBL/GenBank/DDBJ whole genome shotgun (WGS) entry which is preliminary data.</text>
</comment>
<dbReference type="EMBL" id="VSSQ01002812">
    <property type="protein sequence ID" value="MPM17522.1"/>
    <property type="molecule type" value="Genomic_DNA"/>
</dbReference>
<sequence>MKRLIFAATLLVFVMMATTSSMACTNYIVTKGASVDGSVMITYAADSHVLFGELYHWAPAVYPEGAMLDIYEWDTGKFLGQIKQARRTYNVVGNMNEFQVAIGETTFGGREELFTQVGAIMDYGSLIYVALQRSKTAREAIKTIAELMAEYGYASEGESFSIADKNEAWIMEIIGKGENNKGAVWVARRIPDGYVSGHANQARIQTFPLANGKTSISDKQFDKINNPAIECIYASDVIQFAKDKKWFDGKDAEFSFSDTYNPISFDGARFCENRVWSFFRQVNSDMEQYFDYISGKNLKNRMPLFILPNRKISQKDMMGFMRNHMEGTPLDMTTDIGAGPYKCPYRWRPMVWEVDGQTYVHERVTATQQTGFSFVAQCRNKADEFGGILWFSVDDAASTVYTPIYTSSREVPSTFARGNGAMMEWSDDAAFWIFNQVSNFAYTRYNAIHPEIQQRQDSLENLYIKRVQEVDKTAEELLSTDKTTAILYVTDFSVKNANELVYYWKKFYQYLFMKYMDGNVKTHVPGQQNPKVSQPGYGEDWLRVIVKDNREELKYPGESGH</sequence>
<dbReference type="GO" id="GO:0016805">
    <property type="term" value="F:dipeptidase activity"/>
    <property type="evidence" value="ECO:0007669"/>
    <property type="project" value="InterPro"/>
</dbReference>
<accession>A0A644XMV7</accession>
<organism evidence="1">
    <name type="scientific">bioreactor metagenome</name>
    <dbReference type="NCBI Taxonomy" id="1076179"/>
    <lineage>
        <taxon>unclassified sequences</taxon>
        <taxon>metagenomes</taxon>
        <taxon>ecological metagenomes</taxon>
    </lineage>
</organism>
<dbReference type="GO" id="GO:0006508">
    <property type="term" value="P:proteolysis"/>
    <property type="evidence" value="ECO:0007669"/>
    <property type="project" value="InterPro"/>
</dbReference>
<dbReference type="GO" id="GO:0070004">
    <property type="term" value="F:cysteine-type exopeptidase activity"/>
    <property type="evidence" value="ECO:0007669"/>
    <property type="project" value="InterPro"/>
</dbReference>
<evidence type="ECO:0008006" key="2">
    <source>
        <dbReference type="Google" id="ProtNLM"/>
    </source>
</evidence>
<dbReference type="PANTHER" id="PTHR12994:SF17">
    <property type="entry name" value="LD30995P"/>
    <property type="match status" value="1"/>
</dbReference>
<dbReference type="PROSITE" id="PS51257">
    <property type="entry name" value="PROKAR_LIPOPROTEIN"/>
    <property type="match status" value="1"/>
</dbReference>
<gene>
    <name evidence="1" type="ORF">SDC9_63917</name>
</gene>
<evidence type="ECO:0000313" key="1">
    <source>
        <dbReference type="EMBL" id="MPM17522.1"/>
    </source>
</evidence>
<dbReference type="InterPro" id="IPR005322">
    <property type="entry name" value="Peptidase_C69"/>
</dbReference>
<dbReference type="PANTHER" id="PTHR12994">
    <property type="entry name" value="SECERNIN"/>
    <property type="match status" value="1"/>
</dbReference>
<proteinExistence type="predicted"/>
<dbReference type="AlphaFoldDB" id="A0A644XMV7"/>
<protein>
    <recommendedName>
        <fullName evidence="2">Dipeptidase A</fullName>
    </recommendedName>
</protein>
<name>A0A644XMV7_9ZZZZ</name>
<reference evidence="1" key="1">
    <citation type="submission" date="2019-08" db="EMBL/GenBank/DDBJ databases">
        <authorList>
            <person name="Kucharzyk K."/>
            <person name="Murdoch R.W."/>
            <person name="Higgins S."/>
            <person name="Loffler F."/>
        </authorList>
    </citation>
    <scope>NUCLEOTIDE SEQUENCE</scope>
</reference>
<dbReference type="Pfam" id="PF03577">
    <property type="entry name" value="Peptidase_C69"/>
    <property type="match status" value="1"/>
</dbReference>